<dbReference type="EMBL" id="BK014901">
    <property type="protein sequence ID" value="DAD81407.1"/>
    <property type="molecule type" value="Genomic_DNA"/>
</dbReference>
<accession>A0A8S5MH83</accession>
<protein>
    <submittedName>
        <fullName evidence="1">Integrase</fullName>
    </submittedName>
</protein>
<proteinExistence type="predicted"/>
<sequence>MSFITEQVTNLIKLIYYKINSKPLSPNVKLGKVYEKWSVEKWPTISELGVMNYKTVWNKIPDKLKKKKFVKLTRKDWQNLISIEQTKGNGFDSQKRI</sequence>
<evidence type="ECO:0000313" key="1">
    <source>
        <dbReference type="EMBL" id="DAD81407.1"/>
    </source>
</evidence>
<organism evidence="1">
    <name type="scientific">Podoviridae sp. ctqve24</name>
    <dbReference type="NCBI Taxonomy" id="2826580"/>
    <lineage>
        <taxon>Viruses</taxon>
        <taxon>Duplodnaviria</taxon>
        <taxon>Heunggongvirae</taxon>
        <taxon>Uroviricota</taxon>
        <taxon>Caudoviricetes</taxon>
    </lineage>
</organism>
<reference evidence="1" key="1">
    <citation type="journal article" date="2021" name="Proc. Natl. Acad. Sci. U.S.A.">
        <title>A Catalog of Tens of Thousands of Viruses from Human Metagenomes Reveals Hidden Associations with Chronic Diseases.</title>
        <authorList>
            <person name="Tisza M.J."/>
            <person name="Buck C.B."/>
        </authorList>
    </citation>
    <scope>NUCLEOTIDE SEQUENCE</scope>
    <source>
        <strain evidence="1">Ctqve24</strain>
    </source>
</reference>
<name>A0A8S5MH83_9CAUD</name>